<dbReference type="InterPro" id="IPR050300">
    <property type="entry name" value="GDXG_lipolytic_enzyme"/>
</dbReference>
<protein>
    <submittedName>
        <fullName evidence="5">Alpha/beta hydrolase</fullName>
    </submittedName>
</protein>
<proteinExistence type="predicted"/>
<reference evidence="5 6" key="1">
    <citation type="submission" date="2019-04" db="EMBL/GenBank/DDBJ databases">
        <authorList>
            <person name="Feng G."/>
            <person name="Zhang J."/>
            <person name="Zhu H."/>
        </authorList>
    </citation>
    <scope>NUCLEOTIDE SEQUENCE [LARGE SCALE GENOMIC DNA]</scope>
    <source>
        <strain evidence="5 6">JCM 19491</strain>
    </source>
</reference>
<dbReference type="EMBL" id="SRKZ01000007">
    <property type="protein sequence ID" value="TGD77800.1"/>
    <property type="molecule type" value="Genomic_DNA"/>
</dbReference>
<sequence length="396" mass="41501">MNSPHSQSAVLPSLRWAVPALALGLSLTACNSPQNSESGAAASTSSADATTTADTSASSTATNTPDAIKPAGPAPAWAPNIGPQMQTVVEKLEKLQGPTPPEKLPVAEVRKAPSAADAAMAVMSDFHVQAPPSKLDTMSKVMAPGLKARIYTPQGATGPLPVVVYYHGGGWVIANLNTYDSSVRALAEKSGAIFVSVAYRQAPEHKFPTAHNDAFTAYQWVLKNAASIKGDPKRVAVAGESAGGNLAAAVCMMARDKGAMQPKHQLLVYPIAGYDLNTPSYRKYASAKPLSKPFMAWFFDKYLRTPADGKNPLISLVTAPNLKGLAPATVIGAGIDPLMSEGKTYADKLQAAGIPVKYQLYDNVTHEFFGMGAIIPEAMQAEDLAAGELKKALAAQ</sequence>
<dbReference type="OrthoDB" id="9815425at2"/>
<feature type="compositionally biased region" description="Low complexity" evidence="2">
    <location>
        <begin position="40"/>
        <end position="62"/>
    </location>
</feature>
<organism evidence="5 6">
    <name type="scientific">Hymenobacter wooponensis</name>
    <dbReference type="NCBI Taxonomy" id="1525360"/>
    <lineage>
        <taxon>Bacteria</taxon>
        <taxon>Pseudomonadati</taxon>
        <taxon>Bacteroidota</taxon>
        <taxon>Cytophagia</taxon>
        <taxon>Cytophagales</taxon>
        <taxon>Hymenobacteraceae</taxon>
        <taxon>Hymenobacter</taxon>
    </lineage>
</organism>
<keyword evidence="3" id="KW-0732">Signal</keyword>
<dbReference type="Proteomes" id="UP000298284">
    <property type="component" value="Unassembled WGS sequence"/>
</dbReference>
<feature type="region of interest" description="Disordered" evidence="2">
    <location>
        <begin position="32"/>
        <end position="81"/>
    </location>
</feature>
<feature type="chain" id="PRO_5021289654" evidence="3">
    <location>
        <begin position="23"/>
        <end position="396"/>
    </location>
</feature>
<evidence type="ECO:0000256" key="1">
    <source>
        <dbReference type="ARBA" id="ARBA00022801"/>
    </source>
</evidence>
<dbReference type="InterPro" id="IPR013094">
    <property type="entry name" value="AB_hydrolase_3"/>
</dbReference>
<feature type="domain" description="Alpha/beta hydrolase fold-3" evidence="4">
    <location>
        <begin position="163"/>
        <end position="369"/>
    </location>
</feature>
<evidence type="ECO:0000259" key="4">
    <source>
        <dbReference type="Pfam" id="PF07859"/>
    </source>
</evidence>
<gene>
    <name evidence="5" type="ORF">EU557_21125</name>
</gene>
<keyword evidence="1 5" id="KW-0378">Hydrolase</keyword>
<dbReference type="GO" id="GO:0016787">
    <property type="term" value="F:hydrolase activity"/>
    <property type="evidence" value="ECO:0007669"/>
    <property type="project" value="UniProtKB-KW"/>
</dbReference>
<evidence type="ECO:0000256" key="3">
    <source>
        <dbReference type="SAM" id="SignalP"/>
    </source>
</evidence>
<dbReference type="PANTHER" id="PTHR48081">
    <property type="entry name" value="AB HYDROLASE SUPERFAMILY PROTEIN C4A8.06C"/>
    <property type="match status" value="1"/>
</dbReference>
<dbReference type="Pfam" id="PF07859">
    <property type="entry name" value="Abhydrolase_3"/>
    <property type="match status" value="1"/>
</dbReference>
<dbReference type="SUPFAM" id="SSF53474">
    <property type="entry name" value="alpha/beta-Hydrolases"/>
    <property type="match status" value="1"/>
</dbReference>
<dbReference type="RefSeq" id="WP_135532475.1">
    <property type="nucleotide sequence ID" value="NZ_SRKZ01000007.1"/>
</dbReference>
<dbReference type="Gene3D" id="3.40.50.1820">
    <property type="entry name" value="alpha/beta hydrolase"/>
    <property type="match status" value="1"/>
</dbReference>
<evidence type="ECO:0000256" key="2">
    <source>
        <dbReference type="SAM" id="MobiDB-lite"/>
    </source>
</evidence>
<accession>A0A4Z0MEL3</accession>
<feature type="signal peptide" evidence="3">
    <location>
        <begin position="1"/>
        <end position="22"/>
    </location>
</feature>
<dbReference type="PANTHER" id="PTHR48081:SF8">
    <property type="entry name" value="ALPHA_BETA HYDROLASE FOLD-3 DOMAIN-CONTAINING PROTEIN-RELATED"/>
    <property type="match status" value="1"/>
</dbReference>
<keyword evidence="6" id="KW-1185">Reference proteome</keyword>
<evidence type="ECO:0000313" key="6">
    <source>
        <dbReference type="Proteomes" id="UP000298284"/>
    </source>
</evidence>
<name>A0A4Z0MEL3_9BACT</name>
<comment type="caution">
    <text evidence="5">The sequence shown here is derived from an EMBL/GenBank/DDBJ whole genome shotgun (WGS) entry which is preliminary data.</text>
</comment>
<dbReference type="InterPro" id="IPR029058">
    <property type="entry name" value="AB_hydrolase_fold"/>
</dbReference>
<evidence type="ECO:0000313" key="5">
    <source>
        <dbReference type="EMBL" id="TGD77800.1"/>
    </source>
</evidence>
<dbReference type="AlphaFoldDB" id="A0A4Z0MEL3"/>